<comment type="caution">
    <text evidence="2">The sequence shown here is derived from an EMBL/GenBank/DDBJ whole genome shotgun (WGS) entry which is preliminary data.</text>
</comment>
<dbReference type="EMBL" id="JAHQIW010007504">
    <property type="protein sequence ID" value="KAJ1375062.1"/>
    <property type="molecule type" value="Genomic_DNA"/>
</dbReference>
<proteinExistence type="predicted"/>
<gene>
    <name evidence="2" type="ORF">KIN20_038285</name>
</gene>
<evidence type="ECO:0000313" key="2">
    <source>
        <dbReference type="EMBL" id="KAJ1375062.1"/>
    </source>
</evidence>
<evidence type="ECO:0000256" key="1">
    <source>
        <dbReference type="SAM" id="MobiDB-lite"/>
    </source>
</evidence>
<accession>A0AAD5REX9</accession>
<name>A0AAD5REX9_PARTN</name>
<organism evidence="2 3">
    <name type="scientific">Parelaphostrongylus tenuis</name>
    <name type="common">Meningeal worm</name>
    <dbReference type="NCBI Taxonomy" id="148309"/>
    <lineage>
        <taxon>Eukaryota</taxon>
        <taxon>Metazoa</taxon>
        <taxon>Ecdysozoa</taxon>
        <taxon>Nematoda</taxon>
        <taxon>Chromadorea</taxon>
        <taxon>Rhabditida</taxon>
        <taxon>Rhabditina</taxon>
        <taxon>Rhabditomorpha</taxon>
        <taxon>Strongyloidea</taxon>
        <taxon>Metastrongylidae</taxon>
        <taxon>Parelaphostrongylus</taxon>
    </lineage>
</organism>
<keyword evidence="3" id="KW-1185">Reference proteome</keyword>
<dbReference type="Proteomes" id="UP001196413">
    <property type="component" value="Unassembled WGS sequence"/>
</dbReference>
<sequence>MVGMAGSVPAVDKKSKKKSEMEEGTGNANRVVLTKRDYIVVLDSEKSHLIFIPSRFHPNQVVEIKNLRVSLGDEVDLGDTIPITDGIHIGLLKGDVDLINKLMLPTEHLPRTFPDKKTAKLRSNELRVSKASKAKLGLRTRTVKNLSTYTGVVVGPWICEDRRDRGKLAAKIKLPGGTIGRLHVSELPSRLLIENTSPLSVF</sequence>
<evidence type="ECO:0000313" key="3">
    <source>
        <dbReference type="Proteomes" id="UP001196413"/>
    </source>
</evidence>
<dbReference type="AlphaFoldDB" id="A0AAD5REX9"/>
<protein>
    <submittedName>
        <fullName evidence="2">Uncharacterized protein</fullName>
    </submittedName>
</protein>
<reference evidence="2" key="1">
    <citation type="submission" date="2021-06" db="EMBL/GenBank/DDBJ databases">
        <title>Parelaphostrongylus tenuis whole genome reference sequence.</title>
        <authorList>
            <person name="Garwood T.J."/>
            <person name="Larsen P.A."/>
            <person name="Fountain-Jones N.M."/>
            <person name="Garbe J.R."/>
            <person name="Macchietto M.G."/>
            <person name="Kania S.A."/>
            <person name="Gerhold R.W."/>
            <person name="Richards J.E."/>
            <person name="Wolf T.M."/>
        </authorList>
    </citation>
    <scope>NUCLEOTIDE SEQUENCE</scope>
    <source>
        <strain evidence="2">MNPRO001-30</strain>
        <tissue evidence="2">Meninges</tissue>
    </source>
</reference>
<feature type="region of interest" description="Disordered" evidence="1">
    <location>
        <begin position="1"/>
        <end position="26"/>
    </location>
</feature>